<dbReference type="EMBL" id="JNVU01000040">
    <property type="protein sequence ID" value="KEI43238.1"/>
    <property type="molecule type" value="Genomic_DNA"/>
</dbReference>
<dbReference type="AlphaFoldDB" id="A0A073ATX9"/>
<keyword evidence="3" id="KW-1185">Reference proteome</keyword>
<dbReference type="InterPro" id="IPR021385">
    <property type="entry name" value="DUF3017"/>
</dbReference>
<evidence type="ECO:0000313" key="3">
    <source>
        <dbReference type="Proteomes" id="UP000031419"/>
    </source>
</evidence>
<gene>
    <name evidence="2" type="ORF">GU90_17180</name>
</gene>
<keyword evidence="1" id="KW-0472">Membrane</keyword>
<comment type="caution">
    <text evidence="2">The sequence shown here is derived from an EMBL/GenBank/DDBJ whole genome shotgun (WGS) entry which is preliminary data.</text>
</comment>
<protein>
    <recommendedName>
        <fullName evidence="4">DUF3017 domain-containing protein</fullName>
    </recommendedName>
</protein>
<evidence type="ECO:0000313" key="2">
    <source>
        <dbReference type="EMBL" id="KEI43238.1"/>
    </source>
</evidence>
<dbReference type="Pfam" id="PF11222">
    <property type="entry name" value="DUF3017"/>
    <property type="match status" value="1"/>
</dbReference>
<evidence type="ECO:0000256" key="1">
    <source>
        <dbReference type="SAM" id="Phobius"/>
    </source>
</evidence>
<dbReference type="eggNOG" id="ENOG5033CNM">
    <property type="taxonomic scope" value="Bacteria"/>
</dbReference>
<feature type="transmembrane region" description="Helical" evidence="1">
    <location>
        <begin position="72"/>
        <end position="91"/>
    </location>
</feature>
<reference evidence="2 3" key="1">
    <citation type="submission" date="2014-06" db="EMBL/GenBank/DDBJ databases">
        <title>Saccharopolyspora rectivirgula DSM-43113 Genome sequencing.</title>
        <authorList>
            <person name="Barrera C."/>
            <person name="Millon L."/>
            <person name="Rognon B."/>
            <person name="Zaugg C."/>
            <person name="Monod M."/>
        </authorList>
    </citation>
    <scope>NUCLEOTIDE SEQUENCE [LARGE SCALE GENOMIC DNA]</scope>
    <source>
        <strain evidence="2 3">DSM 43113</strain>
    </source>
</reference>
<keyword evidence="1" id="KW-0812">Transmembrane</keyword>
<proteinExistence type="predicted"/>
<dbReference type="STRING" id="28042.GU90_17180"/>
<evidence type="ECO:0008006" key="4">
    <source>
        <dbReference type="Google" id="ProtNLM"/>
    </source>
</evidence>
<accession>A0A073ATX9</accession>
<name>A0A073ATX9_9PSEU</name>
<organism evidence="2 3">
    <name type="scientific">Saccharopolyspora rectivirgula</name>
    <dbReference type="NCBI Taxonomy" id="28042"/>
    <lineage>
        <taxon>Bacteria</taxon>
        <taxon>Bacillati</taxon>
        <taxon>Actinomycetota</taxon>
        <taxon>Actinomycetes</taxon>
        <taxon>Pseudonocardiales</taxon>
        <taxon>Pseudonocardiaceae</taxon>
        <taxon>Saccharopolyspora</taxon>
    </lineage>
</organism>
<sequence length="92" mass="9577">MSNPHVQQHLAFGGVLLVVLLGFLRISLGHWREGTVLMGIALLVAAVLRVVVPPERCGLLKLRSRPVDVALYGGLGAAIVAVAVTITGGPFG</sequence>
<dbReference type="Proteomes" id="UP000031419">
    <property type="component" value="Unassembled WGS sequence"/>
</dbReference>
<feature type="transmembrane region" description="Helical" evidence="1">
    <location>
        <begin position="36"/>
        <end position="52"/>
    </location>
</feature>
<keyword evidence="1" id="KW-1133">Transmembrane helix</keyword>
<feature type="transmembrane region" description="Helical" evidence="1">
    <location>
        <begin position="6"/>
        <end position="24"/>
    </location>
</feature>